<evidence type="ECO:0000313" key="3">
    <source>
        <dbReference type="Proteomes" id="UP001594351"/>
    </source>
</evidence>
<sequence>MKSVVAILKTSPETVLDDYYRLMNLAGYQDILSKDVDTALKINISWHFFYPGSSTVPWQLEGVIRTMKRDGYDPDLIHACHNRTVVIDAHLGERENKQINVIQEHGLRNIHLYEGEEWINIQDAVGDLAEQFLCLNKIYPMGFSIPKRFIGENILHLPTVKTHVFTTTTGAMKNAFGGLLNEKRHWTHPYIHETLVDLLLIQKKIHQGVFAVMDGTFAGDGPGPRCMIPYVKNVILASADQVAIDAIAAKMMGFDPLKDLKYVRLAHEKGLGCGDPTQIEIVGDEETAQQNWHFEGPFKNITFAARMQHQIYWGRLKKLIEWSLKTWLAPWSYIASVIYHDMFWYPKFGNQRVHEVFQSKWGRLFHNWGKVLPDEKGWPDVGSEPPTIVRKTIQLLWMSLKILGTCIIEAPEIAARKRTKIKSKTSA</sequence>
<evidence type="ECO:0000259" key="1">
    <source>
        <dbReference type="Pfam" id="PF04015"/>
    </source>
</evidence>
<comment type="caution">
    <text evidence="2">The sequence shown here is derived from an EMBL/GenBank/DDBJ whole genome shotgun (WGS) entry which is preliminary data.</text>
</comment>
<reference evidence="2 3" key="1">
    <citation type="submission" date="2024-09" db="EMBL/GenBank/DDBJ databases">
        <title>Laminarin stimulates single cell rates of sulfate reduction while oxygen inhibits transcriptomic activity in coastal marine sediment.</title>
        <authorList>
            <person name="Lindsay M."/>
            <person name="Orcutt B."/>
            <person name="Emerson D."/>
            <person name="Stepanauskas R."/>
            <person name="D'Angelo T."/>
        </authorList>
    </citation>
    <scope>NUCLEOTIDE SEQUENCE [LARGE SCALE GENOMIC DNA]</scope>
    <source>
        <strain evidence="2">SAG AM-311-K15</strain>
    </source>
</reference>
<keyword evidence="3" id="KW-1185">Reference proteome</keyword>
<name>A0ABV6YXA5_UNCC1</name>
<protein>
    <submittedName>
        <fullName evidence="2">DUF362 domain-containing protein</fullName>
    </submittedName>
</protein>
<evidence type="ECO:0000313" key="2">
    <source>
        <dbReference type="EMBL" id="MFC1850836.1"/>
    </source>
</evidence>
<gene>
    <name evidence="2" type="ORF">ACFL27_11635</name>
</gene>
<proteinExistence type="predicted"/>
<accession>A0ABV6YXA5</accession>
<dbReference type="EMBL" id="JBHPBY010000128">
    <property type="protein sequence ID" value="MFC1850836.1"/>
    <property type="molecule type" value="Genomic_DNA"/>
</dbReference>
<dbReference type="Pfam" id="PF04015">
    <property type="entry name" value="DUF362"/>
    <property type="match status" value="1"/>
</dbReference>
<dbReference type="InterPro" id="IPR007160">
    <property type="entry name" value="DUF362"/>
</dbReference>
<feature type="domain" description="DUF362" evidence="1">
    <location>
        <begin position="39"/>
        <end position="250"/>
    </location>
</feature>
<dbReference type="Proteomes" id="UP001594351">
    <property type="component" value="Unassembled WGS sequence"/>
</dbReference>
<organism evidence="2 3">
    <name type="scientific">candidate division CSSED10-310 bacterium</name>
    <dbReference type="NCBI Taxonomy" id="2855610"/>
    <lineage>
        <taxon>Bacteria</taxon>
        <taxon>Bacteria division CSSED10-310</taxon>
    </lineage>
</organism>